<evidence type="ECO:0000256" key="6">
    <source>
        <dbReference type="ARBA" id="ARBA00050557"/>
    </source>
</evidence>
<dbReference type="FunFam" id="3.30.360.10:FF:000014">
    <property type="entry name" value="N-acetyl-gamma-glutamyl-phosphate reductase"/>
    <property type="match status" value="1"/>
</dbReference>
<comment type="pathway">
    <text evidence="1 7">Amino-acid biosynthesis; L-arginine biosynthesis; N(2)-acetyl-L-ornithine from L-glutamate: step 3/4.</text>
</comment>
<keyword evidence="2 7" id="KW-0055">Arginine biosynthesis</keyword>
<dbReference type="HAMAP" id="MF_00150">
    <property type="entry name" value="ArgC_type1"/>
    <property type="match status" value="1"/>
</dbReference>
<dbReference type="InterPro" id="IPR058924">
    <property type="entry name" value="AGPR_dimerisation_dom"/>
</dbReference>
<keyword evidence="7" id="KW-0963">Cytoplasm</keyword>
<comment type="similarity">
    <text evidence="7">Belongs to the NAGSA dehydrogenase family. Type 1 subfamily.</text>
</comment>
<evidence type="ECO:0000256" key="2">
    <source>
        <dbReference type="ARBA" id="ARBA00022571"/>
    </source>
</evidence>
<dbReference type="GO" id="GO:0006526">
    <property type="term" value="P:L-arginine biosynthetic process"/>
    <property type="evidence" value="ECO:0007669"/>
    <property type="project" value="UniProtKB-UniRule"/>
</dbReference>
<keyword evidence="4 7" id="KW-0521">NADP</keyword>
<keyword evidence="5 7" id="KW-0560">Oxidoreductase</keyword>
<dbReference type="PANTHER" id="PTHR32338:SF10">
    <property type="entry name" value="N-ACETYL-GAMMA-GLUTAMYL-PHOSPHATE REDUCTASE, CHLOROPLASTIC-RELATED"/>
    <property type="match status" value="1"/>
</dbReference>
<evidence type="ECO:0000256" key="3">
    <source>
        <dbReference type="ARBA" id="ARBA00022605"/>
    </source>
</evidence>
<evidence type="ECO:0000256" key="5">
    <source>
        <dbReference type="ARBA" id="ARBA00023002"/>
    </source>
</evidence>
<comment type="subcellular location">
    <subcellularLocation>
        <location evidence="7">Cytoplasm</location>
    </subcellularLocation>
</comment>
<dbReference type="GO" id="GO:0005737">
    <property type="term" value="C:cytoplasm"/>
    <property type="evidence" value="ECO:0007669"/>
    <property type="project" value="UniProtKB-SubCell"/>
</dbReference>
<comment type="catalytic activity">
    <reaction evidence="6 7">
        <text>N-acetyl-L-glutamate 5-semialdehyde + phosphate + NADP(+) = N-acetyl-L-glutamyl 5-phosphate + NADPH + H(+)</text>
        <dbReference type="Rhea" id="RHEA:21588"/>
        <dbReference type="ChEBI" id="CHEBI:15378"/>
        <dbReference type="ChEBI" id="CHEBI:29123"/>
        <dbReference type="ChEBI" id="CHEBI:43474"/>
        <dbReference type="ChEBI" id="CHEBI:57783"/>
        <dbReference type="ChEBI" id="CHEBI:57936"/>
        <dbReference type="ChEBI" id="CHEBI:58349"/>
        <dbReference type="EC" id="1.2.1.38"/>
    </reaction>
</comment>
<keyword evidence="3 7" id="KW-0028">Amino-acid biosynthesis</keyword>
<evidence type="ECO:0000259" key="8">
    <source>
        <dbReference type="SMART" id="SM00859"/>
    </source>
</evidence>
<dbReference type="InterPro" id="IPR000534">
    <property type="entry name" value="Semialdehyde_DH_NAD-bd"/>
</dbReference>
<evidence type="ECO:0000256" key="1">
    <source>
        <dbReference type="ARBA" id="ARBA00004862"/>
    </source>
</evidence>
<sequence length="345" mass="37297">MIKVGIVGGTGYTGVELLRLLAVHPDVQLTAITSRKEDGLPVADMFPSLRGSVDIAFSSPDKADLTQCDVVFFATPHGVAMAQAPALLAAGVKVIDLAADFRIKDKAVFEKWYKIEHTCPELLDEAAYGLAELNREAIQGARLVANPGCYPTTMQLGYYPLLKAGLIDAGGLIADCKSGVSGAGRKAEIGTLFSESSDNFKAYGVAGHRHTPETSAQLQKFTEDKVSLVFTPHLVPMIRGMHSTLYGRLTRDVTNEELQALFEEQYKDSPFVDVMPFGSHPETRSTRGSNMLRLALHRPDNGNTVIVLVVQDNLVKGASGQAVQCMNLMFGFEETTGLKQIALLP</sequence>
<accession>A0A1E7WID0</accession>
<dbReference type="SUPFAM" id="SSF55347">
    <property type="entry name" value="Glyceraldehyde-3-phosphate dehydrogenase-like, C-terminal domain"/>
    <property type="match status" value="1"/>
</dbReference>
<dbReference type="GO" id="GO:0051287">
    <property type="term" value="F:NAD binding"/>
    <property type="evidence" value="ECO:0007669"/>
    <property type="project" value="InterPro"/>
</dbReference>
<dbReference type="PANTHER" id="PTHR32338">
    <property type="entry name" value="N-ACETYL-GAMMA-GLUTAMYL-PHOSPHATE REDUCTASE, CHLOROPLASTIC-RELATED-RELATED"/>
    <property type="match status" value="1"/>
</dbReference>
<dbReference type="InterPro" id="IPR000706">
    <property type="entry name" value="AGPR_type-1"/>
</dbReference>
<dbReference type="NCBIfam" id="TIGR01850">
    <property type="entry name" value="argC"/>
    <property type="match status" value="1"/>
</dbReference>
<evidence type="ECO:0000313" key="10">
    <source>
        <dbReference type="Proteomes" id="UP000175989"/>
    </source>
</evidence>
<dbReference type="InterPro" id="IPR036291">
    <property type="entry name" value="NAD(P)-bd_dom_sf"/>
</dbReference>
<dbReference type="OrthoDB" id="9801289at2"/>
<dbReference type="Gene3D" id="3.30.360.10">
    <property type="entry name" value="Dihydrodipicolinate Reductase, domain 2"/>
    <property type="match status" value="1"/>
</dbReference>
<comment type="function">
    <text evidence="7">Catalyzes the NADPH-dependent reduction of N-acetyl-5-glutamyl phosphate to yield N-acetyl-L-glutamate 5-semialdehyde.</text>
</comment>
<dbReference type="GO" id="GO:0003942">
    <property type="term" value="F:N-acetyl-gamma-glutamyl-phosphate reductase activity"/>
    <property type="evidence" value="ECO:0007669"/>
    <property type="project" value="UniProtKB-UniRule"/>
</dbReference>
<dbReference type="SMART" id="SM00859">
    <property type="entry name" value="Semialdhyde_dh"/>
    <property type="match status" value="1"/>
</dbReference>
<dbReference type="GO" id="GO:0070401">
    <property type="term" value="F:NADP+ binding"/>
    <property type="evidence" value="ECO:0007669"/>
    <property type="project" value="InterPro"/>
</dbReference>
<dbReference type="PATRIC" id="fig|762836.4.peg.3187"/>
<dbReference type="Pfam" id="PF22698">
    <property type="entry name" value="Semialdhyde_dhC_1"/>
    <property type="match status" value="1"/>
</dbReference>
<dbReference type="EC" id="1.2.1.38" evidence="7"/>
<reference evidence="10" key="1">
    <citation type="journal article" date="2016" name="Front. Microbiol.">
        <title>Molecular Keys to the Janthinobacterium and Duganella spp. Interaction with the Plant Pathogen Fusarium graminearum.</title>
        <authorList>
            <person name="Haack F.S."/>
            <person name="Poehlein A."/>
            <person name="Kroger C."/>
            <person name="Voigt C.A."/>
            <person name="Piepenbring M."/>
            <person name="Bode H.B."/>
            <person name="Daniel R."/>
            <person name="Schafer W."/>
            <person name="Streit W.R."/>
        </authorList>
    </citation>
    <scope>NUCLEOTIDE SEQUENCE [LARGE SCALE GENOMIC DNA]</scope>
    <source>
        <strain evidence="10">T54</strain>
    </source>
</reference>
<gene>
    <name evidence="7 9" type="primary">argC</name>
    <name evidence="9" type="ORF">DUPY_30960</name>
</gene>
<dbReference type="RefSeq" id="WP_070249299.1">
    <property type="nucleotide sequence ID" value="NZ_LROM01000091.1"/>
</dbReference>
<dbReference type="UniPathway" id="UPA00068">
    <property type="reaction ID" value="UER00108"/>
</dbReference>
<evidence type="ECO:0000256" key="4">
    <source>
        <dbReference type="ARBA" id="ARBA00022857"/>
    </source>
</evidence>
<dbReference type="AlphaFoldDB" id="A0A1E7WID0"/>
<name>A0A1E7WID0_9BURK</name>
<dbReference type="CDD" id="cd17895">
    <property type="entry name" value="AGPR_1_N"/>
    <property type="match status" value="1"/>
</dbReference>
<dbReference type="Gene3D" id="3.40.50.720">
    <property type="entry name" value="NAD(P)-binding Rossmann-like Domain"/>
    <property type="match status" value="1"/>
</dbReference>
<dbReference type="Proteomes" id="UP000175989">
    <property type="component" value="Unassembled WGS sequence"/>
</dbReference>
<proteinExistence type="inferred from homology"/>
<evidence type="ECO:0000313" key="9">
    <source>
        <dbReference type="EMBL" id="OEZ98417.1"/>
    </source>
</evidence>
<dbReference type="EMBL" id="LROM01000091">
    <property type="protein sequence ID" value="OEZ98417.1"/>
    <property type="molecule type" value="Genomic_DNA"/>
</dbReference>
<feature type="domain" description="Semialdehyde dehydrogenase NAD-binding" evidence="8">
    <location>
        <begin position="3"/>
        <end position="141"/>
    </location>
</feature>
<comment type="caution">
    <text evidence="9">The sequence shown here is derived from an EMBL/GenBank/DDBJ whole genome shotgun (WGS) entry which is preliminary data.</text>
</comment>
<dbReference type="Pfam" id="PF01118">
    <property type="entry name" value="Semialdhyde_dh"/>
    <property type="match status" value="1"/>
</dbReference>
<dbReference type="CDD" id="cd23934">
    <property type="entry name" value="AGPR_1_C"/>
    <property type="match status" value="1"/>
</dbReference>
<protein>
    <recommendedName>
        <fullName evidence="7">N-acetyl-gamma-glutamyl-phosphate reductase</fullName>
        <shortName evidence="7">AGPR</shortName>
        <ecNumber evidence="7">1.2.1.38</ecNumber>
    </recommendedName>
    <alternativeName>
        <fullName evidence="7">N-acetyl-glutamate semialdehyde dehydrogenase</fullName>
        <shortName evidence="7">NAGSA dehydrogenase</shortName>
    </alternativeName>
</protein>
<evidence type="ECO:0000256" key="7">
    <source>
        <dbReference type="HAMAP-Rule" id="MF_00150"/>
    </source>
</evidence>
<feature type="active site" evidence="7">
    <location>
        <position position="149"/>
    </location>
</feature>
<dbReference type="SUPFAM" id="SSF51735">
    <property type="entry name" value="NAD(P)-binding Rossmann-fold domains"/>
    <property type="match status" value="1"/>
</dbReference>
<dbReference type="InterPro" id="IPR050085">
    <property type="entry name" value="AGPR"/>
</dbReference>
<organism evidence="9 10">
    <name type="scientific">Duganella phyllosphaerae</name>
    <dbReference type="NCBI Taxonomy" id="762836"/>
    <lineage>
        <taxon>Bacteria</taxon>
        <taxon>Pseudomonadati</taxon>
        <taxon>Pseudomonadota</taxon>
        <taxon>Betaproteobacteria</taxon>
        <taxon>Burkholderiales</taxon>
        <taxon>Oxalobacteraceae</taxon>
        <taxon>Telluria group</taxon>
        <taxon>Duganella</taxon>
    </lineage>
</organism>
<keyword evidence="10" id="KW-1185">Reference proteome</keyword>